<dbReference type="EMBL" id="CP108482">
    <property type="protein sequence ID" value="WUS58283.1"/>
    <property type="molecule type" value="Genomic_DNA"/>
</dbReference>
<feature type="region of interest" description="Disordered" evidence="1">
    <location>
        <begin position="206"/>
        <end position="229"/>
    </location>
</feature>
<evidence type="ECO:0000256" key="1">
    <source>
        <dbReference type="SAM" id="MobiDB-lite"/>
    </source>
</evidence>
<proteinExistence type="predicted"/>
<reference evidence="3 4" key="1">
    <citation type="submission" date="2022-10" db="EMBL/GenBank/DDBJ databases">
        <title>The complete genomes of actinobacterial strains from the NBC collection.</title>
        <authorList>
            <person name="Joergensen T.S."/>
            <person name="Alvarez Arevalo M."/>
            <person name="Sterndorff E.B."/>
            <person name="Faurdal D."/>
            <person name="Vuksanovic O."/>
            <person name="Mourched A.-S."/>
            <person name="Charusanti P."/>
            <person name="Shaw S."/>
            <person name="Blin K."/>
            <person name="Weber T."/>
        </authorList>
    </citation>
    <scope>NUCLEOTIDE SEQUENCE [LARGE SCALE GENOMIC DNA]</scope>
    <source>
        <strain evidence="3 4">NBC_01247</strain>
    </source>
</reference>
<evidence type="ECO:0000259" key="2">
    <source>
        <dbReference type="SMART" id="SM00418"/>
    </source>
</evidence>
<dbReference type="InterPro" id="IPR036388">
    <property type="entry name" value="WH-like_DNA-bd_sf"/>
</dbReference>
<dbReference type="InterPro" id="IPR011991">
    <property type="entry name" value="ArsR-like_HTH"/>
</dbReference>
<feature type="domain" description="HTH arsR-type" evidence="2">
    <location>
        <begin position="14"/>
        <end position="89"/>
    </location>
</feature>
<sequence length="229" mass="23744">MVDKAKERQVNDVATLKALADPVRLAIISALMRSEGEPQTVKELAAALGEPQTKLYRHVKQLEAVGLIAVAGTRLVSGIVESRYVAAQESLRLSREMFSAGSGVRSEAVDAVLAAIDLVRDGFRVQVRDGRIDFSAPQDGSAGPPALVAHFSVRLDPERMVRLRRELGAIFDELSAEGRSTAPDAVDVTAFALLYGVPVADAGAGRAAGADPGADAGTDSAAGPAAGSG</sequence>
<dbReference type="CDD" id="cd00090">
    <property type="entry name" value="HTH_ARSR"/>
    <property type="match status" value="1"/>
</dbReference>
<dbReference type="Proteomes" id="UP001432014">
    <property type="component" value="Chromosome"/>
</dbReference>
<organism evidence="3 4">
    <name type="scientific">Kitasatospora herbaricolor</name>
    <dbReference type="NCBI Taxonomy" id="68217"/>
    <lineage>
        <taxon>Bacteria</taxon>
        <taxon>Bacillati</taxon>
        <taxon>Actinomycetota</taxon>
        <taxon>Actinomycetes</taxon>
        <taxon>Kitasatosporales</taxon>
        <taxon>Streptomycetaceae</taxon>
        <taxon>Kitasatospora</taxon>
    </lineage>
</organism>
<dbReference type="Pfam" id="PF12840">
    <property type="entry name" value="HTH_20"/>
    <property type="match status" value="1"/>
</dbReference>
<dbReference type="InterPro" id="IPR001845">
    <property type="entry name" value="HTH_ArsR_DNA-bd_dom"/>
</dbReference>
<evidence type="ECO:0000313" key="3">
    <source>
        <dbReference type="EMBL" id="WUS58283.1"/>
    </source>
</evidence>
<keyword evidence="4" id="KW-1185">Reference proteome</keyword>
<dbReference type="SUPFAM" id="SSF46785">
    <property type="entry name" value="Winged helix' DNA-binding domain"/>
    <property type="match status" value="1"/>
</dbReference>
<dbReference type="SMART" id="SM00418">
    <property type="entry name" value="HTH_ARSR"/>
    <property type="match status" value="1"/>
</dbReference>
<dbReference type="InterPro" id="IPR036390">
    <property type="entry name" value="WH_DNA-bd_sf"/>
</dbReference>
<dbReference type="PRINTS" id="PR00778">
    <property type="entry name" value="HTHARSR"/>
</dbReference>
<dbReference type="Gene3D" id="1.10.10.10">
    <property type="entry name" value="Winged helix-like DNA-binding domain superfamily/Winged helix DNA-binding domain"/>
    <property type="match status" value="1"/>
</dbReference>
<evidence type="ECO:0000313" key="4">
    <source>
        <dbReference type="Proteomes" id="UP001432014"/>
    </source>
</evidence>
<protein>
    <submittedName>
        <fullName evidence="3">Helix-turn-helix domain-containing protein</fullName>
    </submittedName>
</protein>
<dbReference type="RefSeq" id="WP_329495595.1">
    <property type="nucleotide sequence ID" value="NZ_CP108460.1"/>
</dbReference>
<gene>
    <name evidence="3" type="ORF">OG469_23865</name>
</gene>
<accession>A0ABZ1WBQ4</accession>
<name>A0ABZ1WBQ4_9ACTN</name>